<evidence type="ECO:0000256" key="1">
    <source>
        <dbReference type="ARBA" id="ARBA00004477"/>
    </source>
</evidence>
<evidence type="ECO:0000313" key="14">
    <source>
        <dbReference type="EMBL" id="CAH2355003.1"/>
    </source>
</evidence>
<evidence type="ECO:0000256" key="8">
    <source>
        <dbReference type="ARBA" id="ARBA00022989"/>
    </source>
</evidence>
<evidence type="ECO:0000256" key="10">
    <source>
        <dbReference type="ARBA" id="ARBA00044721"/>
    </source>
</evidence>
<dbReference type="GO" id="GO:0052917">
    <property type="term" value="F:dol-P-Man:Man(7)GlcNAc(2)-PP-Dol alpha-1,6-mannosyltransferase activity"/>
    <property type="evidence" value="ECO:0007669"/>
    <property type="project" value="UniProtKB-EC"/>
</dbReference>
<evidence type="ECO:0000256" key="2">
    <source>
        <dbReference type="ARBA" id="ARBA00004922"/>
    </source>
</evidence>
<proteinExistence type="inferred from homology"/>
<keyword evidence="8 12" id="KW-1133">Transmembrane helix</keyword>
<feature type="transmembrane region" description="Helical" evidence="12">
    <location>
        <begin position="332"/>
        <end position="350"/>
    </location>
</feature>
<dbReference type="EMBL" id="CAKXYY010000020">
    <property type="protein sequence ID" value="CAH2355003.1"/>
    <property type="molecule type" value="Genomic_DNA"/>
</dbReference>
<evidence type="ECO:0000256" key="12">
    <source>
        <dbReference type="RuleBase" id="RU363075"/>
    </source>
</evidence>
<dbReference type="PANTHER" id="PTHR22760:SF1">
    <property type="entry name" value="DOL-P-MAN:MAN(7)GLCNAC(2)-PP-DOL ALPHA-1,6-MANNOSYLTRANSFERASE"/>
    <property type="match status" value="1"/>
</dbReference>
<dbReference type="AlphaFoldDB" id="A0A9P0QTZ2"/>
<comment type="pathway">
    <text evidence="2">Protein modification; protein glycosylation.</text>
</comment>
<feature type="coiled-coil region" evidence="13">
    <location>
        <begin position="600"/>
        <end position="627"/>
    </location>
</feature>
<dbReference type="Pfam" id="PF03901">
    <property type="entry name" value="Glyco_transf_22"/>
    <property type="match status" value="1"/>
</dbReference>
<evidence type="ECO:0000256" key="3">
    <source>
        <dbReference type="ARBA" id="ARBA00007063"/>
    </source>
</evidence>
<feature type="transmembrane region" description="Helical" evidence="12">
    <location>
        <begin position="221"/>
        <end position="242"/>
    </location>
</feature>
<sequence length="634" mass="70556">MYKYNKILDLVLLGIIGYHLVLSPFSKVEESFNTQAIHDVINYGIYPSEVVEQNYDHQSFPGVVPRTFFGSVILGGLVKLLKAGLELTSLQPYEVSDDQIHLQVIARSLLGFANWWALTNLRNAVNQITFRDKGAKIKGLIGFWYSVLLLTQFHLLYYSTRFLPNFIVLPGVVYGFSKLLKGDTTGLTWLAFLGVIFRLEVGVLAFIIAVVSSLGFGQSNIFVNIIMLTVGAVAGLVTSLLVDSYFWGYLVIPELFAFKFNVIEGGATAWGVEPFGAYFSKYLLSLFKPPVVLLLTLPGLISDPADDGISILAAMEEAEAKKKPIVTHPAKNSLRILFISSILFIVAMSFQPHKEWRFIVYVAPIFTLQAANGLTNISIKWSLGIFNKILFLFMLANIFVGTLVALFSGYVSSFNYPGGDALSAFNQHILTNGEDNVSVHLGVAACMTGASRFGQLTNKNITYDKTEGEEVLLPIWNSFDYIITESGLRDINGPKELLPFDRSNWELIYAAQTFAKVTPQPIVSLLQKQKEDSSAIPSLVIEIFHELVANKGRSPTFVNFAKGLIVQANYLYVLKRTQADDIVIPQEAPSTDEESQEEQIKQVKDIKDEVNIDLDSVKEQINEEIDDFEEGETN</sequence>
<evidence type="ECO:0000256" key="4">
    <source>
        <dbReference type="ARBA" id="ARBA00022676"/>
    </source>
</evidence>
<keyword evidence="13" id="KW-0175">Coiled coil</keyword>
<comment type="catalytic activity">
    <reaction evidence="11">
        <text>an alpha-D-Man-(1-&gt;2)-alpha-D-Man-(1-&gt;2)-alpha-D-Man-(1-&gt;3)-[alpha-D-Man-(1-&gt;2)-alpha-D-Man-(1-&gt;3)-alpha-D-Man-(1-&gt;6)]-beta-D-Man-(1-&gt;4)-beta-D-GlcNAc-(1-&gt;4)-alpha-D-GlcNAc-diphospho-di-trans,poly-cis-dolichol + a di-trans,poly-cis-dolichyl beta-D-mannosyl phosphate = an alpha-D-Man-(1-&gt;2)-alpha-D-Man-(1-&gt;2)-alpha-D-Man-(1-&gt;3)-[alpha-D-Man-(1-&gt;2)-alpha-D-Man-(1-&gt;3)-[alpha-D-Man-(1-&gt;6)]-alpha-D-Man-(1-&gt;6)]-beta-D-Man-(1-&gt;4)-beta-D-GlcNAc-(1-&gt;4)-alpha-D-GlcNAc-diphospho-di-trans,poly-cis-dolichol + a di-trans,poly-cis-dolichyl phosphate + H(+)</text>
        <dbReference type="Rhea" id="RHEA:29535"/>
        <dbReference type="Rhea" id="RHEA-COMP:19498"/>
        <dbReference type="Rhea" id="RHEA-COMP:19501"/>
        <dbReference type="Rhea" id="RHEA-COMP:19518"/>
        <dbReference type="Rhea" id="RHEA-COMP:19519"/>
        <dbReference type="ChEBI" id="CHEBI:15378"/>
        <dbReference type="ChEBI" id="CHEBI:57683"/>
        <dbReference type="ChEBI" id="CHEBI:58211"/>
        <dbReference type="ChEBI" id="CHEBI:132517"/>
        <dbReference type="ChEBI" id="CHEBI:132519"/>
        <dbReference type="EC" id="2.4.1.260"/>
    </reaction>
    <physiologicalReaction direction="left-to-right" evidence="11">
        <dbReference type="Rhea" id="RHEA:29536"/>
    </physiologicalReaction>
</comment>
<evidence type="ECO:0000256" key="9">
    <source>
        <dbReference type="ARBA" id="ARBA00023136"/>
    </source>
</evidence>
<dbReference type="InterPro" id="IPR005599">
    <property type="entry name" value="GPI_mannosylTrfase"/>
</dbReference>
<name>A0A9P0QTZ2_9ASCO</name>
<keyword evidence="7 12" id="KW-0256">Endoplasmic reticulum</keyword>
<keyword evidence="9 12" id="KW-0472">Membrane</keyword>
<dbReference type="PANTHER" id="PTHR22760">
    <property type="entry name" value="GLYCOSYLTRANSFERASE"/>
    <property type="match status" value="1"/>
</dbReference>
<dbReference type="OrthoDB" id="19039at2759"/>
<feature type="transmembrane region" description="Helical" evidence="12">
    <location>
        <begin position="187"/>
        <end position="215"/>
    </location>
</feature>
<dbReference type="EC" id="2.4.1.-" evidence="12"/>
<evidence type="ECO:0000256" key="7">
    <source>
        <dbReference type="ARBA" id="ARBA00022824"/>
    </source>
</evidence>
<evidence type="ECO:0000256" key="6">
    <source>
        <dbReference type="ARBA" id="ARBA00022692"/>
    </source>
</evidence>
<accession>A0A9P0QTZ2</accession>
<keyword evidence="6 12" id="KW-0812">Transmembrane</keyword>
<comment type="subcellular location">
    <subcellularLocation>
        <location evidence="1 12">Endoplasmic reticulum membrane</location>
        <topology evidence="1 12">Multi-pass membrane protein</topology>
    </subcellularLocation>
</comment>
<comment type="caution">
    <text evidence="14">The sequence shown here is derived from an EMBL/GenBank/DDBJ whole genome shotgun (WGS) entry which is preliminary data.</text>
</comment>
<organism evidence="14 15">
    <name type="scientific">[Candida] railenensis</name>
    <dbReference type="NCBI Taxonomy" id="45579"/>
    <lineage>
        <taxon>Eukaryota</taxon>
        <taxon>Fungi</taxon>
        <taxon>Dikarya</taxon>
        <taxon>Ascomycota</taxon>
        <taxon>Saccharomycotina</taxon>
        <taxon>Pichiomycetes</taxon>
        <taxon>Debaryomycetaceae</taxon>
        <taxon>Kurtzmaniella</taxon>
    </lineage>
</organism>
<comment type="similarity">
    <text evidence="3 12">Belongs to the glycosyltransferase 22 family.</text>
</comment>
<keyword evidence="5" id="KW-0808">Transferase</keyword>
<protein>
    <recommendedName>
        <fullName evidence="12">Mannosyltransferase</fullName>
        <ecNumber evidence="12">2.4.1.-</ecNumber>
    </recommendedName>
</protein>
<dbReference type="Proteomes" id="UP000837801">
    <property type="component" value="Unassembled WGS sequence"/>
</dbReference>
<keyword evidence="15" id="KW-1185">Reference proteome</keyword>
<evidence type="ECO:0000256" key="13">
    <source>
        <dbReference type="SAM" id="Coils"/>
    </source>
</evidence>
<dbReference type="GO" id="GO:0005789">
    <property type="term" value="C:endoplasmic reticulum membrane"/>
    <property type="evidence" value="ECO:0007669"/>
    <property type="project" value="UniProtKB-SubCell"/>
</dbReference>
<keyword evidence="4 12" id="KW-0328">Glycosyltransferase</keyword>
<dbReference type="GO" id="GO:0006487">
    <property type="term" value="P:protein N-linked glycosylation"/>
    <property type="evidence" value="ECO:0007669"/>
    <property type="project" value="TreeGrafter"/>
</dbReference>
<reference evidence="14" key="1">
    <citation type="submission" date="2022-03" db="EMBL/GenBank/DDBJ databases">
        <authorList>
            <person name="Legras J.-L."/>
            <person name="Devillers H."/>
            <person name="Grondin C."/>
        </authorList>
    </citation>
    <scope>NUCLEOTIDE SEQUENCE</scope>
    <source>
        <strain evidence="14">CLIB 1423</strain>
    </source>
</reference>
<evidence type="ECO:0000313" key="15">
    <source>
        <dbReference type="Proteomes" id="UP000837801"/>
    </source>
</evidence>
<comment type="function">
    <text evidence="10">Mannosyltransferase that operates in the biosynthetic pathway of dolichol-linked oligosaccharides, the glycan precursors employed in protein asparagine (N)-glycosylation. The assembly of dolichol-linked oligosaccharides begins on the cytosolic side of the endoplasmic reticulum membrane and finishes in its lumen. The sequential addition of sugars to dolichol pyrophosphate produces dolichol-linked oligosaccharides containing fourteen sugars, including two GlcNAcs, nine mannoses and three glucoses. Once assembled, the oligosaccharide is transferred from the lipid to nascent proteins by oligosaccharyltransferases. In the lumen of the endoplasmic reticulum, adds the eighth mannose residue in an alpha-1,6 linkage onto Man(7)GlcNAc(2)-PP-dolichol to produce Man(8)GlcNAc(2)-PP-dolichol.</text>
</comment>
<feature type="transmembrane region" description="Helical" evidence="12">
    <location>
        <begin position="356"/>
        <end position="377"/>
    </location>
</feature>
<feature type="transmembrane region" description="Helical" evidence="12">
    <location>
        <begin position="389"/>
        <end position="411"/>
    </location>
</feature>
<feature type="transmembrane region" description="Helical" evidence="12">
    <location>
        <begin position="139"/>
        <end position="156"/>
    </location>
</feature>
<evidence type="ECO:0000256" key="5">
    <source>
        <dbReference type="ARBA" id="ARBA00022679"/>
    </source>
</evidence>
<gene>
    <name evidence="14" type="ORF">CLIB1423_20S01860</name>
</gene>
<evidence type="ECO:0000256" key="11">
    <source>
        <dbReference type="ARBA" id="ARBA00048899"/>
    </source>
</evidence>